<dbReference type="InterPro" id="IPR052345">
    <property type="entry name" value="Rad_response_metalloprotease"/>
</dbReference>
<dbReference type="AlphaFoldDB" id="H8L5D5"/>
<dbReference type="Pfam" id="PF06114">
    <property type="entry name" value="Peptidase_M78"/>
    <property type="match status" value="1"/>
</dbReference>
<reference evidence="3" key="1">
    <citation type="submission" date="2012-02" db="EMBL/GenBank/DDBJ databases">
        <title>The complete genome of Frateuria aurantia DSM 6220.</title>
        <authorList>
            <consortium name="US DOE Joint Genome Institute (JGI-PGF)"/>
            <person name="Lucas S."/>
            <person name="Copeland A."/>
            <person name="Lapidus A."/>
            <person name="Glavina del Rio T."/>
            <person name="Dalin E."/>
            <person name="Tice H."/>
            <person name="Bruce D."/>
            <person name="Goodwin L."/>
            <person name="Pitluck S."/>
            <person name="Peters L."/>
            <person name="Ovchinnikova G."/>
            <person name="Teshima H."/>
            <person name="Kyrpides N."/>
            <person name="Mavromatis K."/>
            <person name="Ivanova N."/>
            <person name="Brettin T."/>
            <person name="Detter J.C."/>
            <person name="Han C."/>
            <person name="Larimer F."/>
            <person name="Land M."/>
            <person name="Hauser L."/>
            <person name="Markowitz V."/>
            <person name="Cheng J.-F."/>
            <person name="Hugenholtz P."/>
            <person name="Woyke T."/>
            <person name="Wu D."/>
            <person name="Brambilla E."/>
            <person name="Klenk H.-P."/>
            <person name="Eisen J.A."/>
        </authorList>
    </citation>
    <scope>NUCLEOTIDE SEQUENCE</scope>
    <source>
        <strain evidence="3">DSM 6220</strain>
    </source>
</reference>
<feature type="domain" description="IrrE N-terminal-like" evidence="2">
    <location>
        <begin position="192"/>
        <end position="298"/>
    </location>
</feature>
<organism evidence="3 4">
    <name type="scientific">Frateuria aurantia (strain ATCC 33424 / DSM 6220 / KCTC 2777 / LMG 1558 / NBRC 3245 / NCIMB 13370)</name>
    <name type="common">Acetobacter aurantius</name>
    <dbReference type="NCBI Taxonomy" id="767434"/>
    <lineage>
        <taxon>Bacteria</taxon>
        <taxon>Pseudomonadati</taxon>
        <taxon>Pseudomonadota</taxon>
        <taxon>Gammaproteobacteria</taxon>
        <taxon>Lysobacterales</taxon>
        <taxon>Rhodanobacteraceae</taxon>
        <taxon>Frateuria</taxon>
    </lineage>
</organism>
<dbReference type="InterPro" id="IPR010359">
    <property type="entry name" value="IrrE_HExxH"/>
</dbReference>
<dbReference type="RefSeq" id="WP_014402098.1">
    <property type="nucleotide sequence ID" value="NC_017033.1"/>
</dbReference>
<accession>H8L5D5</accession>
<dbReference type="HOGENOM" id="CLU_057454_0_0_6"/>
<protein>
    <submittedName>
        <fullName evidence="3">Putative Zn peptidase</fullName>
    </submittedName>
</protein>
<evidence type="ECO:0000259" key="2">
    <source>
        <dbReference type="Pfam" id="PF06114"/>
    </source>
</evidence>
<keyword evidence="4" id="KW-1185">Reference proteome</keyword>
<gene>
    <name evidence="3" type="ordered locus">Fraau_0613</name>
</gene>
<evidence type="ECO:0000313" key="4">
    <source>
        <dbReference type="Proteomes" id="UP000005234"/>
    </source>
</evidence>
<keyword evidence="1" id="KW-0175">Coiled coil</keyword>
<proteinExistence type="predicted"/>
<dbReference type="EMBL" id="CP003350">
    <property type="protein sequence ID" value="AFC85092.1"/>
    <property type="molecule type" value="Genomic_DNA"/>
</dbReference>
<feature type="coiled-coil region" evidence="1">
    <location>
        <begin position="83"/>
        <end position="117"/>
    </location>
</feature>
<dbReference type="KEGG" id="fau:Fraau_0613"/>
<dbReference type="PANTHER" id="PTHR43236:SF2">
    <property type="entry name" value="BLL0069 PROTEIN"/>
    <property type="match status" value="1"/>
</dbReference>
<evidence type="ECO:0000313" key="3">
    <source>
        <dbReference type="EMBL" id="AFC85092.1"/>
    </source>
</evidence>
<dbReference type="STRING" id="767434.Fraau_0613"/>
<name>H8L5D5_FRAAD</name>
<dbReference type="eggNOG" id="COG2856">
    <property type="taxonomic scope" value="Bacteria"/>
</dbReference>
<dbReference type="Proteomes" id="UP000005234">
    <property type="component" value="Chromosome"/>
</dbReference>
<evidence type="ECO:0000256" key="1">
    <source>
        <dbReference type="SAM" id="Coils"/>
    </source>
</evidence>
<dbReference type="PANTHER" id="PTHR43236">
    <property type="entry name" value="ANTITOXIN HIGA1"/>
    <property type="match status" value="1"/>
</dbReference>
<sequence length="383" mass="43567">MMERIQSINRERIAWCCADQGTSREALAHAIGITPANLDKVMAGEHGLTFNQLRKLADWSGRGILFFMEPGPVNATKVHSPQFRSLNNQKPELSARLKQLIERVERQREVFLSLRDELDPAEVTRFQPPDLQGLDLATAASRVRHWLGLGDQNGFDTYRQAIEARGLLVFRSNGYGGAWQIAKESPILGFSLYDPACPVIVVKKQDTDTRQSFTLMHELGHVLLHRTSSIDDETDLHASEGHEREANAFAGHLLVPDTFLARIHDDERPVEATGFDHWLEPQRKAWGVSTEVILRRLMDAGRLPAADYAAYRQWIQQRVLPENSGGSREWRHREPRHIFGDGYVRTVLDAMHSQRISLTKASTYLDHLKIADLHQLERYYAGL</sequence>
<dbReference type="SUPFAM" id="SSF47413">
    <property type="entry name" value="lambda repressor-like DNA-binding domains"/>
    <property type="match status" value="1"/>
</dbReference>
<dbReference type="GO" id="GO:0003677">
    <property type="term" value="F:DNA binding"/>
    <property type="evidence" value="ECO:0007669"/>
    <property type="project" value="InterPro"/>
</dbReference>
<dbReference type="InterPro" id="IPR010982">
    <property type="entry name" value="Lambda_DNA-bd_dom_sf"/>
</dbReference>
<dbReference type="Gene3D" id="1.10.10.2910">
    <property type="match status" value="1"/>
</dbReference>